<dbReference type="SUPFAM" id="SSF48264">
    <property type="entry name" value="Cytochrome P450"/>
    <property type="match status" value="1"/>
</dbReference>
<keyword evidence="7" id="KW-0560">Oxidoreductase</keyword>
<evidence type="ECO:0000256" key="7">
    <source>
        <dbReference type="RuleBase" id="RU000461"/>
    </source>
</evidence>
<evidence type="ECO:0000256" key="8">
    <source>
        <dbReference type="SAM" id="SignalP"/>
    </source>
</evidence>
<dbReference type="Pfam" id="PF00067">
    <property type="entry name" value="p450"/>
    <property type="match status" value="1"/>
</dbReference>
<accession>A0ABP0ZAB5</accession>
<comment type="similarity">
    <text evidence="7">Belongs to the cytochrome P450 family.</text>
</comment>
<keyword evidence="5" id="KW-1133">Transmembrane helix</keyword>
<keyword evidence="7" id="KW-0349">Heme</keyword>
<feature type="signal peptide" evidence="8">
    <location>
        <begin position="1"/>
        <end position="23"/>
    </location>
</feature>
<dbReference type="PANTHER" id="PTHR24298">
    <property type="entry name" value="FLAVONOID 3'-MONOOXYGENASE-RELATED"/>
    <property type="match status" value="1"/>
</dbReference>
<keyword evidence="7" id="KW-0503">Monooxygenase</keyword>
<keyword evidence="8" id="KW-0732">Signal</keyword>
<protein>
    <recommendedName>
        <fullName evidence="11">Cytochrome P450</fullName>
    </recommendedName>
</protein>
<dbReference type="PRINTS" id="PR00385">
    <property type="entry name" value="P450"/>
</dbReference>
<keyword evidence="4 7" id="KW-0479">Metal-binding</keyword>
<comment type="cofactor">
    <cofactor evidence="1">
        <name>heme</name>
        <dbReference type="ChEBI" id="CHEBI:30413"/>
    </cofactor>
</comment>
<dbReference type="PRINTS" id="PR00463">
    <property type="entry name" value="EP450I"/>
</dbReference>
<dbReference type="PANTHER" id="PTHR24298:SF800">
    <property type="entry name" value="CYTOCHROME P450 89A2-RELATED"/>
    <property type="match status" value="1"/>
</dbReference>
<evidence type="ECO:0008006" key="11">
    <source>
        <dbReference type="Google" id="ProtNLM"/>
    </source>
</evidence>
<dbReference type="CDD" id="cd11075">
    <property type="entry name" value="CYP77_89"/>
    <property type="match status" value="1"/>
</dbReference>
<evidence type="ECO:0000256" key="6">
    <source>
        <dbReference type="ARBA" id="ARBA00023136"/>
    </source>
</evidence>
<dbReference type="Proteomes" id="UP001642487">
    <property type="component" value="Chromosome 9"/>
</dbReference>
<dbReference type="Gene3D" id="1.10.630.10">
    <property type="entry name" value="Cytochrome P450"/>
    <property type="match status" value="1"/>
</dbReference>
<proteinExistence type="inferred from homology"/>
<keyword evidence="3" id="KW-0812">Transmembrane</keyword>
<sequence>MMDGWLTALLALSICAVLHLVSSFILHRKQNLPPGPLALPLIGNPIWLFKPLTQLETILRHYHSKYGPVVTLYFGNTPSIFIASHSVSHHALVQNGAVFADRFPVMETAKIITSNQHNISTAFYGPTWRILRRNLTSELLHPSRLKAHSPTRKWVLDDLVHRLHQAPGPVKLLDHLRYAMFCLATTMCFGERFDEKLIREIQESQRGVLLNITKFNDLNFWPPRLGKFLFKKRWEEIRQLRKRQDDCLLPLINKARQNRTTIKDKEAAGKAIPYVDTLFDLEIADNNDEKVKRKLVDDELITLCSEFLDAITDTTIVSMQWIMANLVKRTEIQEKVYKEIKEAMQNKEKNEEIEEEDLGKMTYLKAVIMEGLRRHPPGHFLLPHQVMEDSVLEGGYKVPKGTSVNFMVADMGWDPKVWPEPMAFKPERFLNDRSKGGVELEVDITGSKEIKMMPFGAGRRICPGFALGLLHLEYYIGNLVWNFEWKAAGEVDLTEIQENAVTMKYPLLAYLSPRPVS</sequence>
<dbReference type="InterPro" id="IPR051103">
    <property type="entry name" value="Plant_metabolite_P450s"/>
</dbReference>
<evidence type="ECO:0000256" key="1">
    <source>
        <dbReference type="ARBA" id="ARBA00001971"/>
    </source>
</evidence>
<evidence type="ECO:0000256" key="2">
    <source>
        <dbReference type="ARBA" id="ARBA00004167"/>
    </source>
</evidence>
<keyword evidence="10" id="KW-1185">Reference proteome</keyword>
<dbReference type="InterPro" id="IPR002401">
    <property type="entry name" value="Cyt_P450_E_grp-I"/>
</dbReference>
<dbReference type="PROSITE" id="PS00086">
    <property type="entry name" value="CYTOCHROME_P450"/>
    <property type="match status" value="1"/>
</dbReference>
<evidence type="ECO:0000256" key="4">
    <source>
        <dbReference type="ARBA" id="ARBA00022723"/>
    </source>
</evidence>
<gene>
    <name evidence="9" type="ORF">CITCOLO1_LOCUS21054</name>
</gene>
<feature type="chain" id="PRO_5046731964" description="Cytochrome P450" evidence="8">
    <location>
        <begin position="24"/>
        <end position="517"/>
    </location>
</feature>
<evidence type="ECO:0000313" key="10">
    <source>
        <dbReference type="Proteomes" id="UP001642487"/>
    </source>
</evidence>
<evidence type="ECO:0000256" key="5">
    <source>
        <dbReference type="ARBA" id="ARBA00022989"/>
    </source>
</evidence>
<keyword evidence="6" id="KW-0472">Membrane</keyword>
<dbReference type="EMBL" id="OZ021743">
    <property type="protein sequence ID" value="CAK9328631.1"/>
    <property type="molecule type" value="Genomic_DNA"/>
</dbReference>
<dbReference type="InterPro" id="IPR017972">
    <property type="entry name" value="Cyt_P450_CS"/>
</dbReference>
<evidence type="ECO:0000313" key="9">
    <source>
        <dbReference type="EMBL" id="CAK9328631.1"/>
    </source>
</evidence>
<evidence type="ECO:0000256" key="3">
    <source>
        <dbReference type="ARBA" id="ARBA00022692"/>
    </source>
</evidence>
<dbReference type="InterPro" id="IPR036396">
    <property type="entry name" value="Cyt_P450_sf"/>
</dbReference>
<keyword evidence="7" id="KW-0408">Iron</keyword>
<name>A0ABP0ZAB5_9ROSI</name>
<dbReference type="InterPro" id="IPR001128">
    <property type="entry name" value="Cyt_P450"/>
</dbReference>
<comment type="subcellular location">
    <subcellularLocation>
        <location evidence="2">Membrane</location>
        <topology evidence="2">Single-pass membrane protein</topology>
    </subcellularLocation>
</comment>
<reference evidence="9 10" key="1">
    <citation type="submission" date="2024-03" db="EMBL/GenBank/DDBJ databases">
        <authorList>
            <person name="Gkanogiannis A."/>
            <person name="Becerra Lopez-Lavalle L."/>
        </authorList>
    </citation>
    <scope>NUCLEOTIDE SEQUENCE [LARGE SCALE GENOMIC DNA]</scope>
</reference>
<organism evidence="9 10">
    <name type="scientific">Citrullus colocynthis</name>
    <name type="common">colocynth</name>
    <dbReference type="NCBI Taxonomy" id="252529"/>
    <lineage>
        <taxon>Eukaryota</taxon>
        <taxon>Viridiplantae</taxon>
        <taxon>Streptophyta</taxon>
        <taxon>Embryophyta</taxon>
        <taxon>Tracheophyta</taxon>
        <taxon>Spermatophyta</taxon>
        <taxon>Magnoliopsida</taxon>
        <taxon>eudicotyledons</taxon>
        <taxon>Gunneridae</taxon>
        <taxon>Pentapetalae</taxon>
        <taxon>rosids</taxon>
        <taxon>fabids</taxon>
        <taxon>Cucurbitales</taxon>
        <taxon>Cucurbitaceae</taxon>
        <taxon>Benincaseae</taxon>
        <taxon>Citrullus</taxon>
    </lineage>
</organism>